<dbReference type="PANTHER" id="PTHR43179">
    <property type="entry name" value="RHAMNOSYLTRANSFERASE WBBL"/>
    <property type="match status" value="1"/>
</dbReference>
<dbReference type="SUPFAM" id="SSF53448">
    <property type="entry name" value="Nucleotide-diphospho-sugar transferases"/>
    <property type="match status" value="1"/>
</dbReference>
<dbReference type="GO" id="GO:0016757">
    <property type="term" value="F:glycosyltransferase activity"/>
    <property type="evidence" value="ECO:0007669"/>
    <property type="project" value="UniProtKB-KW"/>
</dbReference>
<dbReference type="InterPro" id="IPR001173">
    <property type="entry name" value="Glyco_trans_2-like"/>
</dbReference>
<comment type="similarity">
    <text evidence="1">Belongs to the glycosyltransferase 2 family.</text>
</comment>
<name>A0A5B9DKN0_9HYPH</name>
<dbReference type="AlphaFoldDB" id="A0A5B9DKN0"/>
<dbReference type="InterPro" id="IPR029044">
    <property type="entry name" value="Nucleotide-diphossugar_trans"/>
</dbReference>
<dbReference type="PANTHER" id="PTHR43179:SF12">
    <property type="entry name" value="GALACTOFURANOSYLTRANSFERASE GLFT2"/>
    <property type="match status" value="1"/>
</dbReference>
<keyword evidence="3 5" id="KW-0808">Transferase</keyword>
<dbReference type="EMBL" id="CP041690">
    <property type="protein sequence ID" value="QEE19707.1"/>
    <property type="molecule type" value="Genomic_DNA"/>
</dbReference>
<proteinExistence type="inferred from homology"/>
<dbReference type="KEGG" id="yti:FNA67_05750"/>
<keyword evidence="6" id="KW-1185">Reference proteome</keyword>
<dbReference type="OrthoDB" id="9771846at2"/>
<evidence type="ECO:0000256" key="2">
    <source>
        <dbReference type="ARBA" id="ARBA00022676"/>
    </source>
</evidence>
<evidence type="ECO:0000313" key="6">
    <source>
        <dbReference type="Proteomes" id="UP000321062"/>
    </source>
</evidence>
<reference evidence="5 6" key="1">
    <citation type="journal article" date="2015" name="Int. J. Syst. Evol. Microbiol.">
        <title>Youhaiella tibetensis gen. nov., sp. nov., isolated from subsurface sediment.</title>
        <authorList>
            <person name="Wang Y.X."/>
            <person name="Huang F.Q."/>
            <person name="Nogi Y."/>
            <person name="Pang S.J."/>
            <person name="Wang P.K."/>
            <person name="Lv J."/>
        </authorList>
    </citation>
    <scope>NUCLEOTIDE SEQUENCE [LARGE SCALE GENOMIC DNA]</scope>
    <source>
        <strain evidence="6">fig4</strain>
    </source>
</reference>
<keyword evidence="2" id="KW-0328">Glycosyltransferase</keyword>
<accession>A0A5B9DKN0</accession>
<feature type="domain" description="Glycosyltransferase 2-like" evidence="4">
    <location>
        <begin position="27"/>
        <end position="171"/>
    </location>
</feature>
<gene>
    <name evidence="5" type="ORF">FNA67_05750</name>
</gene>
<protein>
    <submittedName>
        <fullName evidence="5">Glycosyltransferase family 2 protein</fullName>
    </submittedName>
</protein>
<evidence type="ECO:0000313" key="5">
    <source>
        <dbReference type="EMBL" id="QEE19707.1"/>
    </source>
</evidence>
<organism evidence="5 6">
    <name type="scientific">Paradevosia tibetensis</name>
    <dbReference type="NCBI Taxonomy" id="1447062"/>
    <lineage>
        <taxon>Bacteria</taxon>
        <taxon>Pseudomonadati</taxon>
        <taxon>Pseudomonadota</taxon>
        <taxon>Alphaproteobacteria</taxon>
        <taxon>Hyphomicrobiales</taxon>
        <taxon>Devosiaceae</taxon>
        <taxon>Paradevosia</taxon>
    </lineage>
</organism>
<evidence type="ECO:0000256" key="3">
    <source>
        <dbReference type="ARBA" id="ARBA00022679"/>
    </source>
</evidence>
<dbReference type="Proteomes" id="UP000321062">
    <property type="component" value="Chromosome"/>
</dbReference>
<sequence>MTRARGNGSALGFAGIDGLGAILETAVIVLNWNGWADTERCLHSLLRLDADDYSIIVCDNASSDGSPERLRRWIARSLPSLNAQRQGCGRQPIEVTLLETGGNLGYAGGNNVGLRHALTRGFAHFWILNNDCEPAPDALDWLRRRVAEDGRIGLCGATLVYADGNGRVQTRGGGRFSRLKGRGSAIGGMGRVDARVERAAIEREMGYVSGASVLVTRAFLQAVGPMSEDYFLYWEELDWWVRARGRFRLGYAPQAIVRHRVGASIGTSDHGEGSALSTYYLTRNRVKFCWRHSRVSLPFVYADLGRRVAANVVRGRWERATLLLRAIAGLPFVT</sequence>
<dbReference type="Pfam" id="PF00535">
    <property type="entry name" value="Glycos_transf_2"/>
    <property type="match status" value="1"/>
</dbReference>
<evidence type="ECO:0000259" key="4">
    <source>
        <dbReference type="Pfam" id="PF00535"/>
    </source>
</evidence>
<evidence type="ECO:0000256" key="1">
    <source>
        <dbReference type="ARBA" id="ARBA00006739"/>
    </source>
</evidence>
<dbReference type="Gene3D" id="3.90.550.10">
    <property type="entry name" value="Spore Coat Polysaccharide Biosynthesis Protein SpsA, Chain A"/>
    <property type="match status" value="1"/>
</dbReference>
<dbReference type="CDD" id="cd04186">
    <property type="entry name" value="GT_2_like_c"/>
    <property type="match status" value="1"/>
</dbReference>